<dbReference type="SUPFAM" id="SSF52540">
    <property type="entry name" value="P-loop containing nucleoside triphosphate hydrolases"/>
    <property type="match status" value="1"/>
</dbReference>
<proteinExistence type="predicted"/>
<dbReference type="CDD" id="cd00009">
    <property type="entry name" value="AAA"/>
    <property type="match status" value="1"/>
</dbReference>
<dbReference type="InterPro" id="IPR011006">
    <property type="entry name" value="CheY-like_superfamily"/>
</dbReference>
<name>A0A4Z0W8Z2_9GAMM</name>
<evidence type="ECO:0000313" key="12">
    <source>
        <dbReference type="Proteomes" id="UP000297475"/>
    </source>
</evidence>
<accession>A0A4Z0W8Z2</accession>
<dbReference type="PROSITE" id="PS00676">
    <property type="entry name" value="SIGMA54_INTERACT_2"/>
    <property type="match status" value="1"/>
</dbReference>
<dbReference type="GO" id="GO:0005524">
    <property type="term" value="F:ATP binding"/>
    <property type="evidence" value="ECO:0007669"/>
    <property type="project" value="UniProtKB-KW"/>
</dbReference>
<dbReference type="EMBL" id="SRMF01000001">
    <property type="protein sequence ID" value="TGG95079.1"/>
    <property type="molecule type" value="Genomic_DNA"/>
</dbReference>
<keyword evidence="6" id="KW-0238">DNA-binding</keyword>
<keyword evidence="7" id="KW-0804">Transcription</keyword>
<dbReference type="InterPro" id="IPR025944">
    <property type="entry name" value="Sigma_54_int_dom_CS"/>
</dbReference>
<dbReference type="SUPFAM" id="SSF52172">
    <property type="entry name" value="CheY-like"/>
    <property type="match status" value="1"/>
</dbReference>
<keyword evidence="5" id="KW-0805">Transcription regulation</keyword>
<keyword evidence="3" id="KW-0067">ATP-binding</keyword>
<dbReference type="GO" id="GO:0000160">
    <property type="term" value="P:phosphorelay signal transduction system"/>
    <property type="evidence" value="ECO:0007669"/>
    <property type="project" value="UniProtKB-KW"/>
</dbReference>
<dbReference type="Gene3D" id="1.10.8.60">
    <property type="match status" value="1"/>
</dbReference>
<keyword evidence="4" id="KW-0902">Two-component regulatory system</keyword>
<dbReference type="FunFam" id="3.40.50.300:FF:000006">
    <property type="entry name" value="DNA-binding transcriptional regulator NtrC"/>
    <property type="match status" value="1"/>
</dbReference>
<dbReference type="Pfam" id="PF00158">
    <property type="entry name" value="Sigma54_activat"/>
    <property type="match status" value="1"/>
</dbReference>
<evidence type="ECO:0000259" key="9">
    <source>
        <dbReference type="PROSITE" id="PS50045"/>
    </source>
</evidence>
<dbReference type="InterPro" id="IPR027417">
    <property type="entry name" value="P-loop_NTPase"/>
</dbReference>
<dbReference type="InterPro" id="IPR002197">
    <property type="entry name" value="HTH_Fis"/>
</dbReference>
<dbReference type="InterPro" id="IPR001789">
    <property type="entry name" value="Sig_transdc_resp-reg_receiver"/>
</dbReference>
<dbReference type="Pfam" id="PF00072">
    <property type="entry name" value="Response_reg"/>
    <property type="match status" value="1"/>
</dbReference>
<protein>
    <submittedName>
        <fullName evidence="11">Sigma-54-dependent Fis family transcriptional regulator</fullName>
    </submittedName>
</protein>
<evidence type="ECO:0000256" key="6">
    <source>
        <dbReference type="ARBA" id="ARBA00023125"/>
    </source>
</evidence>
<dbReference type="Gene3D" id="1.10.10.60">
    <property type="entry name" value="Homeodomain-like"/>
    <property type="match status" value="1"/>
</dbReference>
<dbReference type="InterPro" id="IPR002078">
    <property type="entry name" value="Sigma_54_int"/>
</dbReference>
<dbReference type="InterPro" id="IPR058031">
    <property type="entry name" value="AAA_lid_NorR"/>
</dbReference>
<dbReference type="OrthoDB" id="9804019at2"/>
<dbReference type="InterPro" id="IPR025662">
    <property type="entry name" value="Sigma_54_int_dom_ATP-bd_1"/>
</dbReference>
<dbReference type="GO" id="GO:0006355">
    <property type="term" value="P:regulation of DNA-templated transcription"/>
    <property type="evidence" value="ECO:0007669"/>
    <property type="project" value="InterPro"/>
</dbReference>
<dbReference type="RefSeq" id="WP_135480446.1">
    <property type="nucleotide sequence ID" value="NZ_SRMF01000001.1"/>
</dbReference>
<feature type="domain" description="Response regulatory" evidence="10">
    <location>
        <begin position="6"/>
        <end position="117"/>
    </location>
</feature>
<dbReference type="PROSITE" id="PS50110">
    <property type="entry name" value="RESPONSE_REGULATORY"/>
    <property type="match status" value="1"/>
</dbReference>
<dbReference type="SMART" id="SM00448">
    <property type="entry name" value="REC"/>
    <property type="match status" value="1"/>
</dbReference>
<evidence type="ECO:0000256" key="8">
    <source>
        <dbReference type="PROSITE-ProRule" id="PRU00169"/>
    </source>
</evidence>
<evidence type="ECO:0000259" key="10">
    <source>
        <dbReference type="PROSITE" id="PS50110"/>
    </source>
</evidence>
<evidence type="ECO:0000256" key="2">
    <source>
        <dbReference type="ARBA" id="ARBA00022741"/>
    </source>
</evidence>
<dbReference type="AlphaFoldDB" id="A0A4Z0W8Z2"/>
<evidence type="ECO:0000256" key="1">
    <source>
        <dbReference type="ARBA" id="ARBA00022553"/>
    </source>
</evidence>
<reference evidence="11 12" key="1">
    <citation type="submission" date="2019-04" db="EMBL/GenBank/DDBJ databases">
        <title>Natronospirillum operosus gen. nov., sp. nov., a haloalkaliphilic satellite isolated from decaying biomass of laboratory culture of cyanobacterium Geitlerinema sp. and proposal of Natronospirillaceae fam. nov. and Saccharospirillaceae fam. nov.</title>
        <authorList>
            <person name="Kevbrin V."/>
            <person name="Boltyanskaya Y."/>
            <person name="Koziaeva V."/>
            <person name="Grouzdev D.S."/>
            <person name="Park M."/>
            <person name="Cho J."/>
        </authorList>
    </citation>
    <scope>NUCLEOTIDE SEQUENCE [LARGE SCALE GENOMIC DNA]</scope>
    <source>
        <strain evidence="11 12">G-116</strain>
    </source>
</reference>
<dbReference type="FunFam" id="3.40.50.2300:FF:000018">
    <property type="entry name" value="DNA-binding transcriptional regulator NtrC"/>
    <property type="match status" value="1"/>
</dbReference>
<dbReference type="InterPro" id="IPR025943">
    <property type="entry name" value="Sigma_54_int_dom_ATP-bd_2"/>
</dbReference>
<evidence type="ECO:0000256" key="7">
    <source>
        <dbReference type="ARBA" id="ARBA00023163"/>
    </source>
</evidence>
<dbReference type="PANTHER" id="PTHR32071:SF57">
    <property type="entry name" value="C4-DICARBOXYLATE TRANSPORT TRANSCRIPTIONAL REGULATORY PROTEIN DCTD"/>
    <property type="match status" value="1"/>
</dbReference>
<dbReference type="SMART" id="SM00382">
    <property type="entry name" value="AAA"/>
    <property type="match status" value="1"/>
</dbReference>
<organism evidence="11 12">
    <name type="scientific">Natronospirillum operosum</name>
    <dbReference type="NCBI Taxonomy" id="2759953"/>
    <lineage>
        <taxon>Bacteria</taxon>
        <taxon>Pseudomonadati</taxon>
        <taxon>Pseudomonadota</taxon>
        <taxon>Gammaproteobacteria</taxon>
        <taxon>Oceanospirillales</taxon>
        <taxon>Natronospirillaceae</taxon>
        <taxon>Natronospirillum</taxon>
    </lineage>
</organism>
<evidence type="ECO:0000256" key="4">
    <source>
        <dbReference type="ARBA" id="ARBA00023012"/>
    </source>
</evidence>
<keyword evidence="1 8" id="KW-0597">Phosphoprotein</keyword>
<dbReference type="GO" id="GO:0043565">
    <property type="term" value="F:sequence-specific DNA binding"/>
    <property type="evidence" value="ECO:0007669"/>
    <property type="project" value="InterPro"/>
</dbReference>
<keyword evidence="2" id="KW-0547">Nucleotide-binding</keyword>
<keyword evidence="12" id="KW-1185">Reference proteome</keyword>
<dbReference type="Gene3D" id="3.40.50.300">
    <property type="entry name" value="P-loop containing nucleotide triphosphate hydrolases"/>
    <property type="match status" value="1"/>
</dbReference>
<dbReference type="PROSITE" id="PS50045">
    <property type="entry name" value="SIGMA54_INTERACT_4"/>
    <property type="match status" value="1"/>
</dbReference>
<dbReference type="Pfam" id="PF25601">
    <property type="entry name" value="AAA_lid_14"/>
    <property type="match status" value="1"/>
</dbReference>
<feature type="modified residue" description="4-aspartylphosphate" evidence="8">
    <location>
        <position position="55"/>
    </location>
</feature>
<dbReference type="CDD" id="cd17549">
    <property type="entry name" value="REC_DctD-like"/>
    <property type="match status" value="1"/>
</dbReference>
<gene>
    <name evidence="11" type="ORF">E4656_01220</name>
</gene>
<dbReference type="Proteomes" id="UP000297475">
    <property type="component" value="Unassembled WGS sequence"/>
</dbReference>
<comment type="caution">
    <text evidence="11">The sequence shown here is derived from an EMBL/GenBank/DDBJ whole genome shotgun (WGS) entry which is preliminary data.</text>
</comment>
<dbReference type="InterPro" id="IPR003593">
    <property type="entry name" value="AAA+_ATPase"/>
</dbReference>
<feature type="domain" description="Sigma-54 factor interaction" evidence="9">
    <location>
        <begin position="143"/>
        <end position="372"/>
    </location>
</feature>
<dbReference type="InterPro" id="IPR009057">
    <property type="entry name" value="Homeodomain-like_sf"/>
</dbReference>
<dbReference type="PROSITE" id="PS00688">
    <property type="entry name" value="SIGMA54_INTERACT_3"/>
    <property type="match status" value="1"/>
</dbReference>
<evidence type="ECO:0000256" key="3">
    <source>
        <dbReference type="ARBA" id="ARBA00022840"/>
    </source>
</evidence>
<dbReference type="Pfam" id="PF02954">
    <property type="entry name" value="HTH_8"/>
    <property type="match status" value="1"/>
</dbReference>
<dbReference type="PROSITE" id="PS00675">
    <property type="entry name" value="SIGMA54_INTERACT_1"/>
    <property type="match status" value="1"/>
</dbReference>
<dbReference type="Gene3D" id="3.40.50.2300">
    <property type="match status" value="1"/>
</dbReference>
<dbReference type="SUPFAM" id="SSF46689">
    <property type="entry name" value="Homeodomain-like"/>
    <property type="match status" value="1"/>
</dbReference>
<evidence type="ECO:0000313" key="11">
    <source>
        <dbReference type="EMBL" id="TGG95079.1"/>
    </source>
</evidence>
<sequence length="457" mass="51388">MQLKYEAIIIDDDPEVLESLEQWLTLADIRVQTFNDARTALGAIGPEFQGAIVTDIRMPGMDGMSLLREIDSRIPVILITGHGGVALAVEAMKLGAYDFVEKPYKPERLVETIKRACKQRQVTLATMPTLHDASEDDLLAERIIGQSPQIEAVRAQVRALARVNADIIILGETGTGKELVARSLHDLSIRREHPFVAINVAAVPENLRESELFGHEAGAFTGAQKARQGIFEAAHNGTLFLDEIESMSMEFQIKLLRVLQEREVVRVGSNKPIAVNVRVISATKENLRDAASAGRFREDLFYRLMVADIQLPTLRERSGDIPLLFSHFLRQSAERHNLPEPELSYDDLIALELHEWPGNVRELRHTAERHLLTQSFSQASIQELLQLGSSNRARHSNGEQSLSARLQQVEKALISAELTHHKGDMKTVMEVLDLPRRTLNQKMQKYGLKREDFLQRS</sequence>
<evidence type="ECO:0000256" key="5">
    <source>
        <dbReference type="ARBA" id="ARBA00023015"/>
    </source>
</evidence>
<dbReference type="PANTHER" id="PTHR32071">
    <property type="entry name" value="TRANSCRIPTIONAL REGULATORY PROTEIN"/>
    <property type="match status" value="1"/>
</dbReference>